<dbReference type="EMBL" id="CP091521">
    <property type="protein sequence ID" value="UOP04449.1"/>
    <property type="molecule type" value="Genomic_DNA"/>
</dbReference>
<gene>
    <name evidence="1" type="ORF">LVJ77_09135</name>
</gene>
<proteinExistence type="predicted"/>
<keyword evidence="2" id="KW-1185">Reference proteome</keyword>
<dbReference type="AlphaFoldDB" id="A0A8T9MT60"/>
<evidence type="ECO:0000313" key="2">
    <source>
        <dbReference type="Proteomes" id="UP000831534"/>
    </source>
</evidence>
<accession>A0A8T9MT60</accession>
<reference evidence="1" key="1">
    <citation type="submission" date="2021-12" db="EMBL/GenBank/DDBJ databases">
        <authorList>
            <person name="Veyrier F.J."/>
        </authorList>
    </citation>
    <scope>NUCLEOTIDE SEQUENCE</scope>
    <source>
        <strain evidence="1">17694</strain>
    </source>
</reference>
<protein>
    <submittedName>
        <fullName evidence="1">Uncharacterized protein</fullName>
    </submittedName>
</protein>
<name>A0A8T9MT60_9NEIS</name>
<evidence type="ECO:0000313" key="1">
    <source>
        <dbReference type="EMBL" id="UOP04449.1"/>
    </source>
</evidence>
<organism evidence="1 2">
    <name type="scientific">Conchiformibius kuhniae</name>
    <dbReference type="NCBI Taxonomy" id="211502"/>
    <lineage>
        <taxon>Bacteria</taxon>
        <taxon>Pseudomonadati</taxon>
        <taxon>Pseudomonadota</taxon>
        <taxon>Betaproteobacteria</taxon>
        <taxon>Neisseriales</taxon>
        <taxon>Neisseriaceae</taxon>
        <taxon>Conchiformibius</taxon>
    </lineage>
</organism>
<dbReference type="Proteomes" id="UP000831534">
    <property type="component" value="Chromosome"/>
</dbReference>
<reference evidence="1" key="2">
    <citation type="journal article" date="2022" name="Res Sq">
        <title>Evolution of multicellular longitudinally dividing oral cavity symbionts (Neisseriaceae).</title>
        <authorList>
            <person name="Nyongesa S."/>
            <person name="Weber P."/>
            <person name="Bernet E."/>
            <person name="Pullido F."/>
            <person name="Nieckarz M."/>
            <person name="Delaby M."/>
            <person name="Nieves C."/>
            <person name="Viehboeck T."/>
            <person name="Krause N."/>
            <person name="Rivera-Millot A."/>
            <person name="Nakamura A."/>
            <person name="Vischer N."/>
            <person name="VanNieuwenhze M."/>
            <person name="Brun Y."/>
            <person name="Cava F."/>
            <person name="Bulgheresi S."/>
            <person name="Veyrier F."/>
        </authorList>
    </citation>
    <scope>NUCLEOTIDE SEQUENCE</scope>
    <source>
        <strain evidence="1">17694</strain>
    </source>
</reference>
<sequence length="301" mass="31657">MVLHARNRLGNLEQPVHGAADDLEAVAVGQARIGEQFRAFAQGNVCHVVGTGVEPRQVAVFQVGKRYQQGLGRGGGRIIAAVIGGQCYRHGFVGGGRVAAAEHAGKGGFDFADQAVSFLLRGGGGRCVVFGFGADARYGRGFGRRVVGLAGKRHFAGRRFVVETDAVIVFVCKARNVVGDLSGGVVLRLPHRCCCGCGFDEHAVVGVVVGGRRRGFAHDGGLQALAFAFDIVLGIARQGGGRDVVFVNGIVSVPHGLQLYAHQCVAVGMTELAADFVAVAFFLKHVVPQHAPQYDTQCNND</sequence>